<dbReference type="Proteomes" id="UP000004810">
    <property type="component" value="Unassembled WGS sequence"/>
</dbReference>
<protein>
    <recommendedName>
        <fullName evidence="4">VWFA domain-containing protein</fullName>
    </recommendedName>
</protein>
<feature type="compositionally biased region" description="Acidic residues" evidence="3">
    <location>
        <begin position="742"/>
        <end position="757"/>
    </location>
</feature>
<evidence type="ECO:0000313" key="6">
    <source>
        <dbReference type="Proteomes" id="UP000004810"/>
    </source>
</evidence>
<dbReference type="GO" id="GO:0000055">
    <property type="term" value="P:ribosomal large subunit export from nucleus"/>
    <property type="evidence" value="ECO:0007669"/>
    <property type="project" value="TreeGrafter"/>
</dbReference>
<dbReference type="PANTHER" id="PTHR48103:SF2">
    <property type="entry name" value="MIDASIN"/>
    <property type="match status" value="1"/>
</dbReference>
<feature type="compositionally biased region" description="Polar residues" evidence="3">
    <location>
        <begin position="863"/>
        <end position="874"/>
    </location>
</feature>
<evidence type="ECO:0000256" key="2">
    <source>
        <dbReference type="ARBA" id="ARBA00022840"/>
    </source>
</evidence>
<accession>J9FE87</accession>
<feature type="compositionally biased region" description="Acidic residues" evidence="3">
    <location>
        <begin position="645"/>
        <end position="688"/>
    </location>
</feature>
<reference evidence="6" key="1">
    <citation type="submission" date="2012-08" db="EMBL/GenBank/DDBJ databases">
        <title>The Genome Sequence of Wuchereria bancrofti.</title>
        <authorList>
            <person name="Nutman T.B."/>
            <person name="Fink D.L."/>
            <person name="Russ C."/>
            <person name="Young S."/>
            <person name="Zeng Q."/>
            <person name="Koehrsen M."/>
            <person name="Alvarado L."/>
            <person name="Berlin A."/>
            <person name="Chapman S.B."/>
            <person name="Chen Z."/>
            <person name="Freedman E."/>
            <person name="Gellesch M."/>
            <person name="Goldberg J."/>
            <person name="Griggs A."/>
            <person name="Gujja S."/>
            <person name="Heilman E.R."/>
            <person name="Heiman D."/>
            <person name="Hepburn T."/>
            <person name="Howarth C."/>
            <person name="Jen D."/>
            <person name="Larson L."/>
            <person name="Lewis B."/>
            <person name="Mehta T."/>
            <person name="Park D."/>
            <person name="Pearson M."/>
            <person name="Roberts A."/>
            <person name="Saif S."/>
            <person name="Shea T."/>
            <person name="Shenoy N."/>
            <person name="Sisk P."/>
            <person name="Stolte C."/>
            <person name="Sykes S."/>
            <person name="Walk T."/>
            <person name="White J."/>
            <person name="Yandava C."/>
            <person name="Haas B."/>
            <person name="Henn M.R."/>
            <person name="Nusbaum C."/>
            <person name="Birren B."/>
        </authorList>
    </citation>
    <scope>NUCLEOTIDE SEQUENCE [LARGE SCALE GENOMIC DNA]</scope>
    <source>
        <strain evidence="6">NA</strain>
    </source>
</reference>
<dbReference type="SMART" id="SM00327">
    <property type="entry name" value="VWA"/>
    <property type="match status" value="1"/>
</dbReference>
<dbReference type="PANTHER" id="PTHR48103">
    <property type="entry name" value="MIDASIN-RELATED"/>
    <property type="match status" value="1"/>
</dbReference>
<dbReference type="EMBL" id="ADBV01001044">
    <property type="protein sequence ID" value="EJW85669.1"/>
    <property type="molecule type" value="Genomic_DNA"/>
</dbReference>
<keyword evidence="2" id="KW-0067">ATP-binding</keyword>
<feature type="compositionally biased region" description="Polar residues" evidence="3">
    <location>
        <begin position="935"/>
        <end position="945"/>
    </location>
</feature>
<feature type="compositionally biased region" description="Basic and acidic residues" evidence="3">
    <location>
        <begin position="758"/>
        <end position="791"/>
    </location>
</feature>
<feature type="compositionally biased region" description="Basic and acidic residues" evidence="3">
    <location>
        <begin position="908"/>
        <end position="930"/>
    </location>
</feature>
<comment type="caution">
    <text evidence="5">The sequence shown here is derived from an EMBL/GenBank/DDBJ whole genome shotgun (WGS) entry which is preliminary data.</text>
</comment>
<evidence type="ECO:0000256" key="1">
    <source>
        <dbReference type="ARBA" id="ARBA00022741"/>
    </source>
</evidence>
<dbReference type="GO" id="GO:0005524">
    <property type="term" value="F:ATP binding"/>
    <property type="evidence" value="ECO:0007669"/>
    <property type="project" value="UniProtKB-KW"/>
</dbReference>
<organism evidence="5 6">
    <name type="scientific">Wuchereria bancrofti</name>
    <dbReference type="NCBI Taxonomy" id="6293"/>
    <lineage>
        <taxon>Eukaryota</taxon>
        <taxon>Metazoa</taxon>
        <taxon>Ecdysozoa</taxon>
        <taxon>Nematoda</taxon>
        <taxon>Chromadorea</taxon>
        <taxon>Rhabditida</taxon>
        <taxon>Spirurina</taxon>
        <taxon>Spiruromorpha</taxon>
        <taxon>Filarioidea</taxon>
        <taxon>Onchocercidae</taxon>
        <taxon>Wuchereria</taxon>
    </lineage>
</organism>
<evidence type="ECO:0000259" key="4">
    <source>
        <dbReference type="PROSITE" id="PS50234"/>
    </source>
</evidence>
<dbReference type="PROSITE" id="PS50234">
    <property type="entry name" value="VWFA"/>
    <property type="match status" value="1"/>
</dbReference>
<feature type="compositionally biased region" description="Basic and acidic residues" evidence="3">
    <location>
        <begin position="715"/>
        <end position="741"/>
    </location>
</feature>
<name>J9FE87_WUCBA</name>
<evidence type="ECO:0000313" key="5">
    <source>
        <dbReference type="EMBL" id="EJW85669.1"/>
    </source>
</evidence>
<feature type="compositionally biased region" description="Acidic residues" evidence="3">
    <location>
        <begin position="792"/>
        <end position="818"/>
    </location>
</feature>
<dbReference type="Gene3D" id="3.40.50.410">
    <property type="entry name" value="von Willebrand factor, type A domain"/>
    <property type="match status" value="1"/>
</dbReference>
<sequence length="1344" mass="151293">MSNKFRFQVVENKLATQKEPTEKQLHDFVKIMKYNDLNLWSVKASAQKAHKQLFRLLKQFKLSSSDLVAPLLDENSPMLSTTEHQAKPTFATDRIISCNDFYAKRAVDLTSKIAKNLMDGIHLENIEELTEFVKCCNYLIRKDIQYEGNDSEKEKQQGRALSERQKAVARLLKDSIALGLSTRKGLMVNAEQLTANVVAGMPEDSTMLTKFIRYGGAARNVVLKNFHKPNAQISTKTMSELKGLTEFILNELYLCQQVITVNREMLKRMDRTKKMLLNYLENAKDVKQPCLHGQQWLHCLQQSKYSALKFNSLLEFMGTKLENAPECSTDFEENTVLKLSGIQDTRLSQLHKQHQEYDATFDAIRKMRDAAARILETIELSLLHSVDCSNIAIWKSSDISHTINIVKSESTHINSQLSLISCVMTEEVEEALEILRKVLEALTNPTSVQATTEDVQWEGIQALLIIVQNTYKQAMSINFDNIRFMDILRQLTNLLRNLNFDKSIEEIWHLCVQLSEGKRSMEYDRLEQVTSISSTLCEVLSFILEVVENSAIELAKYYIHFEAMTAALLEKGYVNPIPKPQKESSEKDGSEPQSYDDDIAGLGDAKGEKDVGDDIDETGQVEGLKGDEENTVEPDENKSDGTPLDMDDDFGGCLEDIDREQCDDNEGSDKDEDNEPETDMEVGDVNESEQDKLDPDLWDQNDDNKQELADGSEGANKETDNMEANNDERNSKNDKKDKDVFDGDDSKDDTADGDMENVDERDPLDNSMDNKDYEQTDGDRNDGDENENKSEDDMEDVMNDNLDGDDDQSNSDVGEEMVTEMTEKDKEILNETNDANMEELNKDDDEVLKGGSGGMDRGAVEDTTGSDNVLNPNDVTEDDENMRENDLAAEIEGKGKSGRGETEDDDIRNEKSEDVKEVDKESKKEKKLADDITNVVVQKTLPSGQQKDEEGPEFGHFDGNNSSLREQIVIDKSSVEEARNSKGNRDQLRDLKNISVEQNDEEMTENNSTGDKHEVDEDDLIDTDIWDSDFQSSIIHSTANFHRSMGCSNSTVTLLDTEEVGLSNADAEDRWNRISDSVSVLAAELSENLRMIIEPTVASRFEGDYRTGKRLNMRRLIAYIASGYRKDKIWLRRTKKAQHNYQILIAVDDSSSMHDNQIKLKACQSVAMIESGLRRLEIGQLAICKFGGSVKMISDFGDRGGSGLGGKLINELNFGQNRTDLVNLLNCSKKIFEQARGRERNNQMLIIVSDGRGVLADGAEAVKKAVAELHADRATVLFVAIDNGEKSIVDMKVAEFTADGKVNLIPYLQKFPFPFYVVVGHVAMLPATISDAVRQWFELTTRDS</sequence>
<dbReference type="GO" id="GO:0030687">
    <property type="term" value="C:preribosome, large subunit precursor"/>
    <property type="evidence" value="ECO:0007669"/>
    <property type="project" value="TreeGrafter"/>
</dbReference>
<feature type="compositionally biased region" description="Basic and acidic residues" evidence="3">
    <location>
        <begin position="580"/>
        <end position="590"/>
    </location>
</feature>
<feature type="region of interest" description="Disordered" evidence="3">
    <location>
        <begin position="577"/>
        <end position="1016"/>
    </location>
</feature>
<dbReference type="SUPFAM" id="SSF53300">
    <property type="entry name" value="vWA-like"/>
    <property type="match status" value="1"/>
</dbReference>
<dbReference type="InterPro" id="IPR036465">
    <property type="entry name" value="vWFA_dom_sf"/>
</dbReference>
<keyword evidence="1" id="KW-0547">Nucleotide-binding</keyword>
<feature type="domain" description="VWFA" evidence="4">
    <location>
        <begin position="1142"/>
        <end position="1283"/>
    </location>
</feature>
<feature type="compositionally biased region" description="Basic and acidic residues" evidence="3">
    <location>
        <begin position="946"/>
        <end position="956"/>
    </location>
</feature>
<proteinExistence type="predicted"/>
<dbReference type="InterPro" id="IPR002035">
    <property type="entry name" value="VWF_A"/>
</dbReference>
<dbReference type="GO" id="GO:0000027">
    <property type="term" value="P:ribosomal large subunit assembly"/>
    <property type="evidence" value="ECO:0007669"/>
    <property type="project" value="TreeGrafter"/>
</dbReference>
<feature type="compositionally biased region" description="Basic and acidic residues" evidence="3">
    <location>
        <begin position="882"/>
        <end position="901"/>
    </location>
</feature>
<evidence type="ECO:0000256" key="3">
    <source>
        <dbReference type="SAM" id="MobiDB-lite"/>
    </source>
</evidence>
<dbReference type="GO" id="GO:0005634">
    <property type="term" value="C:nucleus"/>
    <property type="evidence" value="ECO:0007669"/>
    <property type="project" value="TreeGrafter"/>
</dbReference>
<feature type="compositionally biased region" description="Basic and acidic residues" evidence="3">
    <location>
        <begin position="973"/>
        <end position="992"/>
    </location>
</feature>
<gene>
    <name evidence="5" type="ORF">WUBG_03421</name>
</gene>